<proteinExistence type="predicted"/>
<reference evidence="2" key="1">
    <citation type="journal article" date="2005" name="Nature">
        <title>The map-based sequence of the rice genome.</title>
        <authorList>
            <consortium name="International rice genome sequencing project (IRGSP)"/>
            <person name="Matsumoto T."/>
            <person name="Wu J."/>
            <person name="Kanamori H."/>
            <person name="Katayose Y."/>
            <person name="Fujisawa M."/>
            <person name="Namiki N."/>
            <person name="Mizuno H."/>
            <person name="Yamamoto K."/>
            <person name="Antonio B.A."/>
            <person name="Baba T."/>
            <person name="Sakata K."/>
            <person name="Nagamura Y."/>
            <person name="Aoki H."/>
            <person name="Arikawa K."/>
            <person name="Arita K."/>
            <person name="Bito T."/>
            <person name="Chiden Y."/>
            <person name="Fujitsuka N."/>
            <person name="Fukunaka R."/>
            <person name="Hamada M."/>
            <person name="Harada C."/>
            <person name="Hayashi A."/>
            <person name="Hijishita S."/>
            <person name="Honda M."/>
            <person name="Hosokawa S."/>
            <person name="Ichikawa Y."/>
            <person name="Idonuma A."/>
            <person name="Iijima M."/>
            <person name="Ikeda M."/>
            <person name="Ikeno M."/>
            <person name="Ito K."/>
            <person name="Ito S."/>
            <person name="Ito T."/>
            <person name="Ito Y."/>
            <person name="Ito Y."/>
            <person name="Iwabuchi A."/>
            <person name="Kamiya K."/>
            <person name="Karasawa W."/>
            <person name="Kurita K."/>
            <person name="Katagiri S."/>
            <person name="Kikuta A."/>
            <person name="Kobayashi H."/>
            <person name="Kobayashi N."/>
            <person name="Machita K."/>
            <person name="Maehara T."/>
            <person name="Masukawa M."/>
            <person name="Mizubayashi T."/>
            <person name="Mukai Y."/>
            <person name="Nagasaki H."/>
            <person name="Nagata Y."/>
            <person name="Naito S."/>
            <person name="Nakashima M."/>
            <person name="Nakama Y."/>
            <person name="Nakamichi Y."/>
            <person name="Nakamura M."/>
            <person name="Meguro A."/>
            <person name="Negishi M."/>
            <person name="Ohta I."/>
            <person name="Ohta T."/>
            <person name="Okamoto M."/>
            <person name="Ono N."/>
            <person name="Saji S."/>
            <person name="Sakaguchi M."/>
            <person name="Sakai K."/>
            <person name="Shibata M."/>
            <person name="Shimokawa T."/>
            <person name="Song J."/>
            <person name="Takazaki Y."/>
            <person name="Terasawa K."/>
            <person name="Tsugane M."/>
            <person name="Tsuji K."/>
            <person name="Ueda S."/>
            <person name="Waki K."/>
            <person name="Yamagata H."/>
            <person name="Yamamoto M."/>
            <person name="Yamamoto S."/>
            <person name="Yamane H."/>
            <person name="Yoshiki S."/>
            <person name="Yoshihara R."/>
            <person name="Yukawa K."/>
            <person name="Zhong H."/>
            <person name="Yano M."/>
            <person name="Yuan Q."/>
            <person name="Ouyang S."/>
            <person name="Liu J."/>
            <person name="Jones K.M."/>
            <person name="Gansberger K."/>
            <person name="Moffat K."/>
            <person name="Hill J."/>
            <person name="Bera J."/>
            <person name="Fadrosh D."/>
            <person name="Jin S."/>
            <person name="Johri S."/>
            <person name="Kim M."/>
            <person name="Overton L."/>
            <person name="Reardon M."/>
            <person name="Tsitrin T."/>
            <person name="Vuong H."/>
            <person name="Weaver B."/>
            <person name="Ciecko A."/>
            <person name="Tallon L."/>
            <person name="Jackson J."/>
            <person name="Pai G."/>
            <person name="Aken S.V."/>
            <person name="Utterback T."/>
            <person name="Reidmuller S."/>
            <person name="Feldblyum T."/>
            <person name="Hsiao J."/>
            <person name="Zismann V."/>
            <person name="Iobst S."/>
            <person name="de Vazeille A.R."/>
            <person name="Buell C.R."/>
            <person name="Ying K."/>
            <person name="Li Y."/>
            <person name="Lu T."/>
            <person name="Huang Y."/>
            <person name="Zhao Q."/>
            <person name="Feng Q."/>
            <person name="Zhang L."/>
            <person name="Zhu J."/>
            <person name="Weng Q."/>
            <person name="Mu J."/>
            <person name="Lu Y."/>
            <person name="Fan D."/>
            <person name="Liu Y."/>
            <person name="Guan J."/>
            <person name="Zhang Y."/>
            <person name="Yu S."/>
            <person name="Liu X."/>
            <person name="Zhang Y."/>
            <person name="Hong G."/>
            <person name="Han B."/>
            <person name="Choisne N."/>
            <person name="Demange N."/>
            <person name="Orjeda G."/>
            <person name="Samain S."/>
            <person name="Cattolico L."/>
            <person name="Pelletier E."/>
            <person name="Couloux A."/>
            <person name="Segurens B."/>
            <person name="Wincker P."/>
            <person name="D'Hont A."/>
            <person name="Scarpelli C."/>
            <person name="Weissenbach J."/>
            <person name="Salanoubat M."/>
            <person name="Quetier F."/>
            <person name="Yu Y."/>
            <person name="Kim H.R."/>
            <person name="Rambo T."/>
            <person name="Currie J."/>
            <person name="Collura K."/>
            <person name="Luo M."/>
            <person name="Yang T."/>
            <person name="Ammiraju J.S.S."/>
            <person name="Engler F."/>
            <person name="Soderlund C."/>
            <person name="Wing R.A."/>
            <person name="Palmer L.E."/>
            <person name="de la Bastide M."/>
            <person name="Spiegel L."/>
            <person name="Nascimento L."/>
            <person name="Zutavern T."/>
            <person name="O'Shaughnessy A."/>
            <person name="Dike S."/>
            <person name="Dedhia N."/>
            <person name="Preston R."/>
            <person name="Balija V."/>
            <person name="McCombie W.R."/>
            <person name="Chow T."/>
            <person name="Chen H."/>
            <person name="Chung M."/>
            <person name="Chen C."/>
            <person name="Shaw J."/>
            <person name="Wu H."/>
            <person name="Hsiao K."/>
            <person name="Chao Y."/>
            <person name="Chu M."/>
            <person name="Cheng C."/>
            <person name="Hour A."/>
            <person name="Lee P."/>
            <person name="Lin S."/>
            <person name="Lin Y."/>
            <person name="Liou J."/>
            <person name="Liu S."/>
            <person name="Hsing Y."/>
            <person name="Raghuvanshi S."/>
            <person name="Mohanty A."/>
            <person name="Bharti A.K."/>
            <person name="Gaur A."/>
            <person name="Gupta V."/>
            <person name="Kumar D."/>
            <person name="Ravi V."/>
            <person name="Vij S."/>
            <person name="Kapur A."/>
            <person name="Khurana P."/>
            <person name="Khurana P."/>
            <person name="Khurana J.P."/>
            <person name="Tyagi A.K."/>
            <person name="Gaikwad K."/>
            <person name="Singh A."/>
            <person name="Dalal V."/>
            <person name="Srivastava S."/>
            <person name="Dixit A."/>
            <person name="Pal A.K."/>
            <person name="Ghazi I.A."/>
            <person name="Yadav M."/>
            <person name="Pandit A."/>
            <person name="Bhargava A."/>
            <person name="Sureshbabu K."/>
            <person name="Batra K."/>
            <person name="Sharma T.R."/>
            <person name="Mohapatra T."/>
            <person name="Singh N.K."/>
            <person name="Messing J."/>
            <person name="Nelson A.B."/>
            <person name="Fuks G."/>
            <person name="Kavchok S."/>
            <person name="Keizer G."/>
            <person name="Linton E."/>
            <person name="Llaca V."/>
            <person name="Song R."/>
            <person name="Tanyolac B."/>
            <person name="Young S."/>
            <person name="Ho-Il K."/>
            <person name="Hahn J.H."/>
            <person name="Sangsakoo G."/>
            <person name="Vanavichit A."/>
            <person name="de Mattos Luiz.A.T."/>
            <person name="Zimmer P.D."/>
            <person name="Malone G."/>
            <person name="Dellagostin O."/>
            <person name="de Oliveira A.C."/>
            <person name="Bevan M."/>
            <person name="Bancroft I."/>
            <person name="Minx P."/>
            <person name="Cordum H."/>
            <person name="Wilson R."/>
            <person name="Cheng Z."/>
            <person name="Jin W."/>
            <person name="Jiang J."/>
            <person name="Leong S.A."/>
            <person name="Iwama H."/>
            <person name="Gojobori T."/>
            <person name="Itoh T."/>
            <person name="Niimura Y."/>
            <person name="Fujii Y."/>
            <person name="Habara T."/>
            <person name="Sakai H."/>
            <person name="Sato Y."/>
            <person name="Wilson G."/>
            <person name="Kumar K."/>
            <person name="McCouch S."/>
            <person name="Juretic N."/>
            <person name="Hoen D."/>
            <person name="Wright S."/>
            <person name="Bruskiewich R."/>
            <person name="Bureau T."/>
            <person name="Miyao A."/>
            <person name="Hirochika H."/>
            <person name="Nishikawa T."/>
            <person name="Kadowaki K."/>
            <person name="Sugiura M."/>
            <person name="Burr B."/>
            <person name="Sasaki T."/>
        </authorList>
    </citation>
    <scope>NUCLEOTIDE SEQUENCE [LARGE SCALE GENOMIC DNA]</scope>
    <source>
        <strain evidence="2">cv. Nipponbare</strain>
    </source>
</reference>
<gene>
    <name evidence="1" type="ordered locus">Os10g0181900</name>
    <name evidence="1" type="ORF">OSNPB_100181900</name>
</gene>
<keyword evidence="2" id="KW-1185">Reference proteome</keyword>
<organism evidence="1 2">
    <name type="scientific">Oryza sativa subsp. japonica</name>
    <name type="common">Rice</name>
    <dbReference type="NCBI Taxonomy" id="39947"/>
    <lineage>
        <taxon>Eukaryota</taxon>
        <taxon>Viridiplantae</taxon>
        <taxon>Streptophyta</taxon>
        <taxon>Embryophyta</taxon>
        <taxon>Tracheophyta</taxon>
        <taxon>Spermatophyta</taxon>
        <taxon>Magnoliopsida</taxon>
        <taxon>Liliopsida</taxon>
        <taxon>Poales</taxon>
        <taxon>Poaceae</taxon>
        <taxon>BOP clade</taxon>
        <taxon>Oryzoideae</taxon>
        <taxon>Oryzeae</taxon>
        <taxon>Oryzinae</taxon>
        <taxon>Oryza</taxon>
        <taxon>Oryza sativa</taxon>
    </lineage>
</organism>
<dbReference type="EMBL" id="AP014966">
    <property type="protein sequence ID" value="BAT10130.1"/>
    <property type="molecule type" value="Genomic_DNA"/>
</dbReference>
<protein>
    <submittedName>
        <fullName evidence="1">Os10g0181900 protein</fullName>
    </submittedName>
</protein>
<dbReference type="AlphaFoldDB" id="A0A0N7KRI7"/>
<accession>A0A0N7KRI7</accession>
<name>A0A0N7KRI7_ORYSJ</name>
<evidence type="ECO:0000313" key="1">
    <source>
        <dbReference type="EMBL" id="BAT10130.1"/>
    </source>
</evidence>
<feature type="non-terminal residue" evidence="1">
    <location>
        <position position="1"/>
    </location>
</feature>
<evidence type="ECO:0000313" key="2">
    <source>
        <dbReference type="Proteomes" id="UP000059680"/>
    </source>
</evidence>
<sequence length="43" mass="4807">LRADVTITTIDTSVAHIMDQQEAITIKSFKRWNPIGPPTILLT</sequence>
<dbReference type="InParanoid" id="A0A0N7KRI7"/>
<reference evidence="1 2" key="3">
    <citation type="journal article" date="2013" name="Rice">
        <title>Improvement of the Oryza sativa Nipponbare reference genome using next generation sequence and optical map data.</title>
        <authorList>
            <person name="Kawahara Y."/>
            <person name="de la Bastide M."/>
            <person name="Hamilton J.P."/>
            <person name="Kanamori H."/>
            <person name="McCombie W.R."/>
            <person name="Ouyang S."/>
            <person name="Schwartz D.C."/>
            <person name="Tanaka T."/>
            <person name="Wu J."/>
            <person name="Zhou S."/>
            <person name="Childs K.L."/>
            <person name="Davidson R.M."/>
            <person name="Lin H."/>
            <person name="Quesada-Ocampo L."/>
            <person name="Vaillancourt B."/>
            <person name="Sakai H."/>
            <person name="Lee S.S."/>
            <person name="Kim J."/>
            <person name="Numa H."/>
            <person name="Itoh T."/>
            <person name="Buell C.R."/>
            <person name="Matsumoto T."/>
        </authorList>
    </citation>
    <scope>NUCLEOTIDE SEQUENCE [LARGE SCALE GENOMIC DNA]</scope>
    <source>
        <strain evidence="2">cv. Nipponbare</strain>
    </source>
</reference>
<reference evidence="1 2" key="2">
    <citation type="journal article" date="2013" name="Plant Cell Physiol.">
        <title>Rice Annotation Project Database (RAP-DB): an integrative and interactive database for rice genomics.</title>
        <authorList>
            <person name="Sakai H."/>
            <person name="Lee S.S."/>
            <person name="Tanaka T."/>
            <person name="Numa H."/>
            <person name="Kim J."/>
            <person name="Kawahara Y."/>
            <person name="Wakimoto H."/>
            <person name="Yang C.C."/>
            <person name="Iwamoto M."/>
            <person name="Abe T."/>
            <person name="Yamada Y."/>
            <person name="Muto A."/>
            <person name="Inokuchi H."/>
            <person name="Ikemura T."/>
            <person name="Matsumoto T."/>
            <person name="Sasaki T."/>
            <person name="Itoh T."/>
        </authorList>
    </citation>
    <scope>NUCLEOTIDE SEQUENCE [LARGE SCALE GENOMIC DNA]</scope>
    <source>
        <strain evidence="2">cv. Nipponbare</strain>
    </source>
</reference>
<dbReference type="Proteomes" id="UP000059680">
    <property type="component" value="Chromosome 10"/>
</dbReference>
<dbReference type="PaxDb" id="39947-A0A0N7KRI7"/>